<evidence type="ECO:0000313" key="2">
    <source>
        <dbReference type="Proteomes" id="UP001221142"/>
    </source>
</evidence>
<dbReference type="InterPro" id="IPR011989">
    <property type="entry name" value="ARM-like"/>
</dbReference>
<gene>
    <name evidence="1" type="ORF">FB45DRAFT_122826</name>
</gene>
<dbReference type="InterPro" id="IPR016024">
    <property type="entry name" value="ARM-type_fold"/>
</dbReference>
<protein>
    <recommendedName>
        <fullName evidence="3">ARM repeat-containing protein</fullName>
    </recommendedName>
</protein>
<dbReference type="Proteomes" id="UP001221142">
    <property type="component" value="Unassembled WGS sequence"/>
</dbReference>
<dbReference type="Gene3D" id="1.25.10.10">
    <property type="entry name" value="Leucine-rich Repeat Variant"/>
    <property type="match status" value="2"/>
</dbReference>
<proteinExistence type="predicted"/>
<accession>A0AAD7BJ10</accession>
<name>A0AAD7BJ10_9AGAR</name>
<sequence>MPPLECQLSRTSIYSWWSDGNPMLSSGPTINIHAMAKPLMRRMYHRQALAYIAQDGHGKALSGETVEMYSSYLSFKYILPETRLRVLEHLTASAISQPDTAQEIWCSSVVALIPQMVEEGHLQTTFCSLVTALMAHSLNLYELSTEWIIERIEETWIGTEDERTVATAVAGAISEYMDDAGIIAKLFDSDIAFVRLWACTFVREMASFWFAAHSILGCVPLDILFKLVIQDPDEKVSAEALRTLDQLARHPDGAAAIVGTKMLDTIWDSAVHASAACTLVSTLISQQYSVYSLLQEDSIRKMLDFLRYESNITTTIKLRYEIDITRTIQLLSGVAENPPGPAAILATDWLRKLPDLLLSNSTYIKQRTCLLIHTLVQREPVRVAHLWENSIARMLIVLCDEDTDNVRSIFDHSSLTNDYGYQAMSALAEIARHAQGAQVLVAAQTNKHLPIFLRSKNVFIKIEAYNIVDNLAEQGLLAGTVFGRRIIRELAHIIRQEDDGAAFQAVSALRKIAGNADGVLNFGMSIDAVRQQARNLLSELGEPELSVDPGI</sequence>
<evidence type="ECO:0008006" key="3">
    <source>
        <dbReference type="Google" id="ProtNLM"/>
    </source>
</evidence>
<comment type="caution">
    <text evidence="1">The sequence shown here is derived from an EMBL/GenBank/DDBJ whole genome shotgun (WGS) entry which is preliminary data.</text>
</comment>
<reference evidence="1" key="1">
    <citation type="submission" date="2023-03" db="EMBL/GenBank/DDBJ databases">
        <title>Massive genome expansion in bonnet fungi (Mycena s.s.) driven by repeated elements and novel gene families across ecological guilds.</title>
        <authorList>
            <consortium name="Lawrence Berkeley National Laboratory"/>
            <person name="Harder C.B."/>
            <person name="Miyauchi S."/>
            <person name="Viragh M."/>
            <person name="Kuo A."/>
            <person name="Thoen E."/>
            <person name="Andreopoulos B."/>
            <person name="Lu D."/>
            <person name="Skrede I."/>
            <person name="Drula E."/>
            <person name="Henrissat B."/>
            <person name="Morin E."/>
            <person name="Kohler A."/>
            <person name="Barry K."/>
            <person name="LaButti K."/>
            <person name="Morin E."/>
            <person name="Salamov A."/>
            <person name="Lipzen A."/>
            <person name="Mereny Z."/>
            <person name="Hegedus B."/>
            <person name="Baldrian P."/>
            <person name="Stursova M."/>
            <person name="Weitz H."/>
            <person name="Taylor A."/>
            <person name="Grigoriev I.V."/>
            <person name="Nagy L.G."/>
            <person name="Martin F."/>
            <person name="Kauserud H."/>
        </authorList>
    </citation>
    <scope>NUCLEOTIDE SEQUENCE</scope>
    <source>
        <strain evidence="1">9284</strain>
    </source>
</reference>
<dbReference type="EMBL" id="JARKIF010000015">
    <property type="protein sequence ID" value="KAJ7622206.1"/>
    <property type="molecule type" value="Genomic_DNA"/>
</dbReference>
<organism evidence="1 2">
    <name type="scientific">Roridomyces roridus</name>
    <dbReference type="NCBI Taxonomy" id="1738132"/>
    <lineage>
        <taxon>Eukaryota</taxon>
        <taxon>Fungi</taxon>
        <taxon>Dikarya</taxon>
        <taxon>Basidiomycota</taxon>
        <taxon>Agaricomycotina</taxon>
        <taxon>Agaricomycetes</taxon>
        <taxon>Agaricomycetidae</taxon>
        <taxon>Agaricales</taxon>
        <taxon>Marasmiineae</taxon>
        <taxon>Mycenaceae</taxon>
        <taxon>Roridomyces</taxon>
    </lineage>
</organism>
<dbReference type="SUPFAM" id="SSF48371">
    <property type="entry name" value="ARM repeat"/>
    <property type="match status" value="1"/>
</dbReference>
<dbReference type="AlphaFoldDB" id="A0AAD7BJ10"/>
<evidence type="ECO:0000313" key="1">
    <source>
        <dbReference type="EMBL" id="KAJ7622206.1"/>
    </source>
</evidence>
<keyword evidence="2" id="KW-1185">Reference proteome</keyword>